<evidence type="ECO:0000256" key="3">
    <source>
        <dbReference type="ARBA" id="ARBA00022833"/>
    </source>
</evidence>
<evidence type="ECO:0000256" key="1">
    <source>
        <dbReference type="ARBA" id="ARBA00022723"/>
    </source>
</evidence>
<dbReference type="InterPro" id="IPR019787">
    <property type="entry name" value="Znf_PHD-finger"/>
</dbReference>
<evidence type="ECO:0000313" key="8">
    <source>
        <dbReference type="EMBL" id="CAF4323119.1"/>
    </source>
</evidence>
<evidence type="ECO:0000313" key="9">
    <source>
        <dbReference type="Proteomes" id="UP000663862"/>
    </source>
</evidence>
<dbReference type="SMART" id="SM00249">
    <property type="entry name" value="PHD"/>
    <property type="match status" value="2"/>
</dbReference>
<dbReference type="Gene3D" id="3.30.40.10">
    <property type="entry name" value="Zinc/RING finger domain, C3HC4 (zinc finger)"/>
    <property type="match status" value="1"/>
</dbReference>
<dbReference type="Gene3D" id="2.60.200.20">
    <property type="match status" value="1"/>
</dbReference>
<keyword evidence="1" id="KW-0479">Metal-binding</keyword>
<dbReference type="EMBL" id="CAJOBQ010000306">
    <property type="protein sequence ID" value="CAF4323119.1"/>
    <property type="molecule type" value="Genomic_DNA"/>
</dbReference>
<dbReference type="GO" id="GO:0000122">
    <property type="term" value="P:negative regulation of transcription by RNA polymerase II"/>
    <property type="evidence" value="ECO:0007669"/>
    <property type="project" value="TreeGrafter"/>
</dbReference>
<dbReference type="SUPFAM" id="SSF49879">
    <property type="entry name" value="SMAD/FHA domain"/>
    <property type="match status" value="1"/>
</dbReference>
<feature type="compositionally biased region" description="Polar residues" evidence="5">
    <location>
        <begin position="1"/>
        <end position="16"/>
    </location>
</feature>
<dbReference type="PROSITE" id="PS01359">
    <property type="entry name" value="ZF_PHD_1"/>
    <property type="match status" value="1"/>
</dbReference>
<feature type="domain" description="PHD-type" evidence="7">
    <location>
        <begin position="138"/>
        <end position="188"/>
    </location>
</feature>
<feature type="region of interest" description="Disordered" evidence="5">
    <location>
        <begin position="286"/>
        <end position="307"/>
    </location>
</feature>
<accession>A0A820JB31</accession>
<comment type="caution">
    <text evidence="8">The sequence shown here is derived from an EMBL/GenBank/DDBJ whole genome shotgun (WGS) entry which is preliminary data.</text>
</comment>
<gene>
    <name evidence="8" type="ORF">TSG867_LOCUS7698</name>
</gene>
<dbReference type="SUPFAM" id="SSF57903">
    <property type="entry name" value="FYVE/PHD zinc finger"/>
    <property type="match status" value="2"/>
</dbReference>
<dbReference type="InterPro" id="IPR042163">
    <property type="entry name" value="PHF12"/>
</dbReference>
<keyword evidence="3" id="KW-0862">Zinc</keyword>
<dbReference type="PANTHER" id="PTHR46309:SF1">
    <property type="entry name" value="PHD FINGER PROTEIN 12"/>
    <property type="match status" value="1"/>
</dbReference>
<feature type="compositionally biased region" description="Low complexity" evidence="5">
    <location>
        <begin position="29"/>
        <end position="41"/>
    </location>
</feature>
<evidence type="ECO:0000256" key="5">
    <source>
        <dbReference type="SAM" id="MobiDB-lite"/>
    </source>
</evidence>
<dbReference type="AlphaFoldDB" id="A0A820JB31"/>
<dbReference type="Gene3D" id="2.30.30.1150">
    <property type="match status" value="1"/>
</dbReference>
<dbReference type="InterPro" id="IPR019786">
    <property type="entry name" value="Zinc_finger_PHD-type_CS"/>
</dbReference>
<dbReference type="InterPro" id="IPR008984">
    <property type="entry name" value="SMAD_FHA_dom_sf"/>
</dbReference>
<dbReference type="GO" id="GO:0003714">
    <property type="term" value="F:transcription corepressor activity"/>
    <property type="evidence" value="ECO:0007669"/>
    <property type="project" value="InterPro"/>
</dbReference>
<proteinExistence type="predicted"/>
<evidence type="ECO:0000259" key="7">
    <source>
        <dbReference type="PROSITE" id="PS50016"/>
    </source>
</evidence>
<evidence type="ECO:0000256" key="2">
    <source>
        <dbReference type="ARBA" id="ARBA00022771"/>
    </source>
</evidence>
<organism evidence="8 9">
    <name type="scientific">Rotaria socialis</name>
    <dbReference type="NCBI Taxonomy" id="392032"/>
    <lineage>
        <taxon>Eukaryota</taxon>
        <taxon>Metazoa</taxon>
        <taxon>Spiralia</taxon>
        <taxon>Gnathifera</taxon>
        <taxon>Rotifera</taxon>
        <taxon>Eurotatoria</taxon>
        <taxon>Bdelloidea</taxon>
        <taxon>Philodinida</taxon>
        <taxon>Philodinidae</taxon>
        <taxon>Rotaria</taxon>
    </lineage>
</organism>
<dbReference type="CDD" id="cd15534">
    <property type="entry name" value="PHD2_PHF12_Rco1"/>
    <property type="match status" value="1"/>
</dbReference>
<feature type="region of interest" description="Disordered" evidence="5">
    <location>
        <begin position="1"/>
        <end position="100"/>
    </location>
</feature>
<evidence type="ECO:0000259" key="6">
    <source>
        <dbReference type="PROSITE" id="PS50006"/>
    </source>
</evidence>
<protein>
    <submittedName>
        <fullName evidence="8">Uncharacterized protein</fullName>
    </submittedName>
</protein>
<dbReference type="GO" id="GO:0070822">
    <property type="term" value="C:Sin3-type complex"/>
    <property type="evidence" value="ECO:0007669"/>
    <property type="project" value="TreeGrafter"/>
</dbReference>
<reference evidence="8" key="1">
    <citation type="submission" date="2021-02" db="EMBL/GenBank/DDBJ databases">
        <authorList>
            <person name="Nowell W R."/>
        </authorList>
    </citation>
    <scope>NUCLEOTIDE SEQUENCE</scope>
</reference>
<name>A0A820JB31_9BILA</name>
<dbReference type="InterPro" id="IPR000253">
    <property type="entry name" value="FHA_dom"/>
</dbReference>
<feature type="domain" description="FHA" evidence="6">
    <location>
        <begin position="658"/>
        <end position="715"/>
    </location>
</feature>
<dbReference type="InterPro" id="IPR011011">
    <property type="entry name" value="Znf_FYVE_PHD"/>
</dbReference>
<evidence type="ECO:0000256" key="4">
    <source>
        <dbReference type="PROSITE-ProRule" id="PRU00146"/>
    </source>
</evidence>
<keyword evidence="2 4" id="KW-0863">Zinc-finger</keyword>
<dbReference type="PROSITE" id="PS50016">
    <property type="entry name" value="ZF_PHD_2"/>
    <property type="match status" value="2"/>
</dbReference>
<dbReference type="GO" id="GO:0008270">
    <property type="term" value="F:zinc ion binding"/>
    <property type="evidence" value="ECO:0007669"/>
    <property type="project" value="UniProtKB-KW"/>
</dbReference>
<dbReference type="Proteomes" id="UP000663862">
    <property type="component" value="Unassembled WGS sequence"/>
</dbReference>
<sequence>MSTNTNGFQPPSTSMVYNGKNEISKRLPSTSSTSSTSSNSTIATNKRLKAKLVVSSVNETRPMKKEKPKKQTPTNESSKRRPIQNDPNNNSTKKIKQPQHSRHLLAHPILHHHHHEKKSQLENIPTSAIKNEHHVINNDHCDSCGELYGEMISCDKCPATFHLLCANPPLSRENVPKGSYFCENCRVKEVEDELTNKDKHTKTNVQISKPFSFEPKKKLNINGFKKICHNNNQLWDKLNYQQVKFHVTSTVSLLQGFFPSNGRSLIQPSGEIKFRATNNTTKIKSSMNLKRKRDDSSSSSPSNTLQSVKIPTTQIESLRRLLLSCRPEEFRGPSLPFEDQNYNRDTYFQKNTLSWQKFCFICRKCSANHIPSIHCDYCPLTYHLDCLTPPMTSLPSSMDKWMCPNHIEPILDRYLLKKNIYSTSERVKIYRQYSQIEHNTIIQEFTRMRQTKKHLLSKTVDNNKLGSIDISQIPKVIEQYYSNANKKFTHADENFMDDTKDEKEECIQAPVVVNDRSSTSYEPCVWDVLQAIINDISDGHIYEFSSISDSSLLNGNDQTSKKSQETILDKIDILLNELNEPNYSIENNKINNDGLAVLLAVADSCLSDENSSLPSKQLSTSLMNSLSLLIDLSQFRLSHAALIHTRSKHVIYLRKQVIWFGSSISNEICLKTFNDYQTCQYVSERHACLYYDRKRNLFELLNYSEYGTIVNGLRYGLGNLSDTESDDDDENDEKILENDNLRKCFCLTSPSYHSAWDGPAQIEQGTVVHIGCHEFLFYRHVVR</sequence>
<dbReference type="InterPro" id="IPR013083">
    <property type="entry name" value="Znf_RING/FYVE/PHD"/>
</dbReference>
<dbReference type="Pfam" id="PF00628">
    <property type="entry name" value="PHD"/>
    <property type="match status" value="2"/>
</dbReference>
<dbReference type="InterPro" id="IPR001965">
    <property type="entry name" value="Znf_PHD"/>
</dbReference>
<feature type="domain" description="PHD-type" evidence="7">
    <location>
        <begin position="356"/>
        <end position="409"/>
    </location>
</feature>
<dbReference type="PROSITE" id="PS50006">
    <property type="entry name" value="FHA_DOMAIN"/>
    <property type="match status" value="1"/>
</dbReference>
<dbReference type="PANTHER" id="PTHR46309">
    <property type="entry name" value="PHD FINGER PROTEIN 12"/>
    <property type="match status" value="1"/>
</dbReference>